<dbReference type="Gene3D" id="3.30.200.20">
    <property type="entry name" value="Phosphorylase Kinase, domain 1"/>
    <property type="match status" value="1"/>
</dbReference>
<evidence type="ECO:0000256" key="11">
    <source>
        <dbReference type="SAM" id="Phobius"/>
    </source>
</evidence>
<dbReference type="SMART" id="SM00220">
    <property type="entry name" value="S_TKc"/>
    <property type="match status" value="1"/>
</dbReference>
<evidence type="ECO:0000259" key="12">
    <source>
        <dbReference type="PROSITE" id="PS50011"/>
    </source>
</evidence>
<dbReference type="InterPro" id="IPR011009">
    <property type="entry name" value="Kinase-like_dom_sf"/>
</dbReference>
<protein>
    <recommendedName>
        <fullName evidence="1">cAMP-dependent protein kinase</fullName>
        <ecNumber evidence="1">2.7.11.11</ecNumber>
    </recommendedName>
</protein>
<feature type="binding site" evidence="9">
    <location>
        <position position="69"/>
    </location>
    <ligand>
        <name>ATP</name>
        <dbReference type="ChEBI" id="CHEBI:30616"/>
    </ligand>
</feature>
<keyword evidence="3" id="KW-0808">Transferase</keyword>
<evidence type="ECO:0000256" key="6">
    <source>
        <dbReference type="ARBA" id="ARBA00022840"/>
    </source>
</evidence>
<keyword evidence="11" id="KW-0472">Membrane</keyword>
<feature type="transmembrane region" description="Helical" evidence="11">
    <location>
        <begin position="142"/>
        <end position="161"/>
    </location>
</feature>
<keyword evidence="15" id="KW-1185">Reference proteome</keyword>
<evidence type="ECO:0000259" key="13">
    <source>
        <dbReference type="PROSITE" id="PS51285"/>
    </source>
</evidence>
<gene>
    <name evidence="14" type="ORF">CALMAC_LOCUS7848</name>
</gene>
<comment type="catalytic activity">
    <reaction evidence="8">
        <text>L-seryl-[protein] + ATP = O-phospho-L-seryl-[protein] + ADP + H(+)</text>
        <dbReference type="Rhea" id="RHEA:17989"/>
        <dbReference type="Rhea" id="RHEA-COMP:9863"/>
        <dbReference type="Rhea" id="RHEA-COMP:11604"/>
        <dbReference type="ChEBI" id="CHEBI:15378"/>
        <dbReference type="ChEBI" id="CHEBI:29999"/>
        <dbReference type="ChEBI" id="CHEBI:30616"/>
        <dbReference type="ChEBI" id="CHEBI:83421"/>
        <dbReference type="ChEBI" id="CHEBI:456216"/>
        <dbReference type="EC" id="2.7.11.11"/>
    </reaction>
</comment>
<dbReference type="GO" id="GO:0004691">
    <property type="term" value="F:cAMP-dependent protein kinase activity"/>
    <property type="evidence" value="ECO:0007669"/>
    <property type="project" value="UniProtKB-EC"/>
</dbReference>
<keyword evidence="4 9" id="KW-0547">Nucleotide-binding</keyword>
<dbReference type="PROSITE" id="PS50011">
    <property type="entry name" value="PROTEIN_KINASE_DOM"/>
    <property type="match status" value="1"/>
</dbReference>
<dbReference type="GO" id="GO:0005524">
    <property type="term" value="F:ATP binding"/>
    <property type="evidence" value="ECO:0007669"/>
    <property type="project" value="UniProtKB-UniRule"/>
</dbReference>
<dbReference type="GO" id="GO:0007476">
    <property type="term" value="P:imaginal disc-derived wing morphogenesis"/>
    <property type="evidence" value="ECO:0007669"/>
    <property type="project" value="UniProtKB-ARBA"/>
</dbReference>
<dbReference type="PROSITE" id="PS00107">
    <property type="entry name" value="PROTEIN_KINASE_ATP"/>
    <property type="match status" value="1"/>
</dbReference>
<evidence type="ECO:0000256" key="1">
    <source>
        <dbReference type="ARBA" id="ARBA00012444"/>
    </source>
</evidence>
<dbReference type="SUPFAM" id="SSF56112">
    <property type="entry name" value="Protein kinase-like (PK-like)"/>
    <property type="match status" value="1"/>
</dbReference>
<feature type="domain" description="AGC-kinase C-terminal" evidence="13">
    <location>
        <begin position="296"/>
        <end position="357"/>
    </location>
</feature>
<dbReference type="Proteomes" id="UP000410492">
    <property type="component" value="Unassembled WGS sequence"/>
</dbReference>
<dbReference type="InterPro" id="IPR000961">
    <property type="entry name" value="AGC-kinase_C"/>
</dbReference>
<dbReference type="GO" id="GO:0005634">
    <property type="term" value="C:nucleus"/>
    <property type="evidence" value="ECO:0007669"/>
    <property type="project" value="TreeGrafter"/>
</dbReference>
<dbReference type="Pfam" id="PF00069">
    <property type="entry name" value="Pkinase"/>
    <property type="match status" value="1"/>
</dbReference>
<evidence type="ECO:0000256" key="7">
    <source>
        <dbReference type="ARBA" id="ARBA00047292"/>
    </source>
</evidence>
<keyword evidence="11" id="KW-1133">Transmembrane helix</keyword>
<feature type="domain" description="Protein kinase" evidence="12">
    <location>
        <begin position="39"/>
        <end position="295"/>
    </location>
</feature>
<comment type="similarity">
    <text evidence="10">Belongs to the protein kinase superfamily.</text>
</comment>
<dbReference type="PANTHER" id="PTHR24353">
    <property type="entry name" value="CYCLIC NUCLEOTIDE-DEPENDENT PROTEIN KINASE"/>
    <property type="match status" value="1"/>
</dbReference>
<dbReference type="InterPro" id="IPR008271">
    <property type="entry name" value="Ser/Thr_kinase_AS"/>
</dbReference>
<dbReference type="PROSITE" id="PS51285">
    <property type="entry name" value="AGC_KINASE_CTER"/>
    <property type="match status" value="1"/>
</dbReference>
<evidence type="ECO:0000256" key="2">
    <source>
        <dbReference type="ARBA" id="ARBA00022527"/>
    </source>
</evidence>
<dbReference type="AlphaFoldDB" id="A0A653CBU8"/>
<dbReference type="InterPro" id="IPR000719">
    <property type="entry name" value="Prot_kinase_dom"/>
</dbReference>
<dbReference type="PROSITE" id="PS00108">
    <property type="entry name" value="PROTEIN_KINASE_ST"/>
    <property type="match status" value="1"/>
</dbReference>
<proteinExistence type="inferred from homology"/>
<dbReference type="EC" id="2.7.11.11" evidence="1"/>
<dbReference type="GO" id="GO:0005829">
    <property type="term" value="C:cytosol"/>
    <property type="evidence" value="ECO:0007669"/>
    <property type="project" value="TreeGrafter"/>
</dbReference>
<organism evidence="14 15">
    <name type="scientific">Callosobruchus maculatus</name>
    <name type="common">Southern cowpea weevil</name>
    <name type="synonym">Pulse bruchid</name>
    <dbReference type="NCBI Taxonomy" id="64391"/>
    <lineage>
        <taxon>Eukaryota</taxon>
        <taxon>Metazoa</taxon>
        <taxon>Ecdysozoa</taxon>
        <taxon>Arthropoda</taxon>
        <taxon>Hexapoda</taxon>
        <taxon>Insecta</taxon>
        <taxon>Pterygota</taxon>
        <taxon>Neoptera</taxon>
        <taxon>Endopterygota</taxon>
        <taxon>Coleoptera</taxon>
        <taxon>Polyphaga</taxon>
        <taxon>Cucujiformia</taxon>
        <taxon>Chrysomeloidea</taxon>
        <taxon>Chrysomelidae</taxon>
        <taxon>Bruchinae</taxon>
        <taxon>Bruchini</taxon>
        <taxon>Callosobruchus</taxon>
    </lineage>
</organism>
<accession>A0A653CBU8</accession>
<keyword evidence="11" id="KW-0812">Transmembrane</keyword>
<evidence type="ECO:0000313" key="14">
    <source>
        <dbReference type="EMBL" id="VEN45375.1"/>
    </source>
</evidence>
<comment type="catalytic activity">
    <reaction evidence="7">
        <text>L-threonyl-[protein] + ATP = O-phospho-L-threonyl-[protein] + ADP + H(+)</text>
        <dbReference type="Rhea" id="RHEA:46608"/>
        <dbReference type="Rhea" id="RHEA-COMP:11060"/>
        <dbReference type="Rhea" id="RHEA-COMP:11605"/>
        <dbReference type="ChEBI" id="CHEBI:15378"/>
        <dbReference type="ChEBI" id="CHEBI:30013"/>
        <dbReference type="ChEBI" id="CHEBI:30616"/>
        <dbReference type="ChEBI" id="CHEBI:61977"/>
        <dbReference type="ChEBI" id="CHEBI:456216"/>
        <dbReference type="EC" id="2.7.11.11"/>
    </reaction>
</comment>
<keyword evidence="6 9" id="KW-0067">ATP-binding</keyword>
<keyword evidence="5" id="KW-0418">Kinase</keyword>
<evidence type="ECO:0000256" key="4">
    <source>
        <dbReference type="ARBA" id="ARBA00022741"/>
    </source>
</evidence>
<dbReference type="Gene3D" id="1.10.510.10">
    <property type="entry name" value="Transferase(Phosphotransferase) domain 1"/>
    <property type="match status" value="1"/>
</dbReference>
<dbReference type="FunFam" id="1.10.510.10:FF:000005">
    <property type="entry name" value="cAMP-dependent protein kinase catalytic subunit alpha"/>
    <property type="match status" value="1"/>
</dbReference>
<evidence type="ECO:0000256" key="9">
    <source>
        <dbReference type="PROSITE-ProRule" id="PRU10141"/>
    </source>
</evidence>
<dbReference type="EMBL" id="CAACVG010007431">
    <property type="protein sequence ID" value="VEN45375.1"/>
    <property type="molecule type" value="Genomic_DNA"/>
</dbReference>
<dbReference type="OrthoDB" id="63267at2759"/>
<sequence>MADLSKHYQTYDLFLRKAKKEFESVIKNEMVIGGNIEQFKILKILGTGSFGKVVLCKRISEGDKLYAMKIMEKLNIIKTKQLLHTISEIRFLDAFKFPFIVPLQFFFKNNVYIFIVMPFIAGGEMFYHLRSMKRFDEDLSKFYAAQVILAFEYMHTLGVVYRDLKPENILIDVDGYVKITDLGFCKKIDNTRTFTLCGTPEYLAPEIILSQGYNYSVDWWALGVLIYEMAAGFPPFYAKEHMKLYEKIVSGRFACPPHFTKPLKDLMLNILQVDRTKRYGQLKGGSKDIKGHDWFKGTDWDGILNKRVKSTFEPALDNVGDTKYFESYGDIVLRESVNDEYADEFADFTLVSKKGFM</sequence>
<dbReference type="GO" id="GO:0005952">
    <property type="term" value="C:cAMP-dependent protein kinase complex"/>
    <property type="evidence" value="ECO:0007669"/>
    <property type="project" value="TreeGrafter"/>
</dbReference>
<reference evidence="14 15" key="1">
    <citation type="submission" date="2019-01" db="EMBL/GenBank/DDBJ databases">
        <authorList>
            <person name="Sayadi A."/>
        </authorList>
    </citation>
    <scope>NUCLEOTIDE SEQUENCE [LARGE SCALE GENOMIC DNA]</scope>
</reference>
<evidence type="ECO:0000313" key="15">
    <source>
        <dbReference type="Proteomes" id="UP000410492"/>
    </source>
</evidence>
<evidence type="ECO:0000256" key="3">
    <source>
        <dbReference type="ARBA" id="ARBA00022679"/>
    </source>
</evidence>
<feature type="transmembrane region" description="Helical" evidence="11">
    <location>
        <begin position="111"/>
        <end position="130"/>
    </location>
</feature>
<name>A0A653CBU8_CALMS</name>
<evidence type="ECO:0000256" key="5">
    <source>
        <dbReference type="ARBA" id="ARBA00022777"/>
    </source>
</evidence>
<evidence type="ECO:0000256" key="8">
    <source>
        <dbReference type="ARBA" id="ARBA00047454"/>
    </source>
</evidence>
<dbReference type="InterPro" id="IPR017441">
    <property type="entry name" value="Protein_kinase_ATP_BS"/>
</dbReference>
<keyword evidence="2 10" id="KW-0723">Serine/threonine-protein kinase</keyword>
<evidence type="ECO:0000256" key="10">
    <source>
        <dbReference type="RuleBase" id="RU000304"/>
    </source>
</evidence>
<dbReference type="SMART" id="SM00133">
    <property type="entry name" value="S_TK_X"/>
    <property type="match status" value="1"/>
</dbReference>
<dbReference type="PANTHER" id="PTHR24353:SF153">
    <property type="entry name" value="CAMP-DEPENDENT PROTEIN KINASE CATALYTIC SUBUNIT 1"/>
    <property type="match status" value="1"/>
</dbReference>